<dbReference type="SMART" id="SM00342">
    <property type="entry name" value="HTH_ARAC"/>
    <property type="match status" value="1"/>
</dbReference>
<keyword evidence="3" id="KW-0804">Transcription</keyword>
<keyword evidence="4" id="KW-0812">Transmembrane</keyword>
<dbReference type="PRINTS" id="PR00032">
    <property type="entry name" value="HTHARAC"/>
</dbReference>
<dbReference type="InterPro" id="IPR020449">
    <property type="entry name" value="Tscrpt_reg_AraC-type_HTH"/>
</dbReference>
<proteinExistence type="predicted"/>
<dbReference type="Gene3D" id="2.60.40.10">
    <property type="entry name" value="Immunoglobulins"/>
    <property type="match status" value="1"/>
</dbReference>
<dbReference type="SUPFAM" id="SSF46689">
    <property type="entry name" value="Homeodomain-like"/>
    <property type="match status" value="1"/>
</dbReference>
<dbReference type="InterPro" id="IPR018062">
    <property type="entry name" value="HTH_AraC-typ_CS"/>
</dbReference>
<evidence type="ECO:0000256" key="3">
    <source>
        <dbReference type="ARBA" id="ARBA00023163"/>
    </source>
</evidence>
<name>A0A2V4A0X8_9BACT</name>
<accession>A0A2V4A0X8</accession>
<dbReference type="InterPro" id="IPR015943">
    <property type="entry name" value="WD40/YVTN_repeat-like_dom_sf"/>
</dbReference>
<evidence type="ECO:0000256" key="2">
    <source>
        <dbReference type="ARBA" id="ARBA00023125"/>
    </source>
</evidence>
<evidence type="ECO:0000256" key="1">
    <source>
        <dbReference type="ARBA" id="ARBA00023015"/>
    </source>
</evidence>
<dbReference type="EMBL" id="QFLI01000001">
    <property type="protein sequence ID" value="PXY02525.1"/>
    <property type="molecule type" value="Genomic_DNA"/>
</dbReference>
<dbReference type="OrthoDB" id="681130at2"/>
<keyword evidence="7" id="KW-1185">Reference proteome</keyword>
<dbReference type="Gene3D" id="2.130.10.10">
    <property type="entry name" value="YVTN repeat-like/Quinoprotein amine dehydrogenase"/>
    <property type="match status" value="3"/>
</dbReference>
<comment type="caution">
    <text evidence="6">The sequence shown here is derived from an EMBL/GenBank/DDBJ whole genome shotgun (WGS) entry which is preliminary data.</text>
</comment>
<dbReference type="PANTHER" id="PTHR43280">
    <property type="entry name" value="ARAC-FAMILY TRANSCRIPTIONAL REGULATOR"/>
    <property type="match status" value="1"/>
</dbReference>
<reference evidence="6 7" key="1">
    <citation type="submission" date="2018-05" db="EMBL/GenBank/DDBJ databases">
        <title>Marinifilum breve JC075T sp. nov., a marine bacterium isolated from Yongle Blue Hole in the South China Sea.</title>
        <authorList>
            <person name="Fu T."/>
        </authorList>
    </citation>
    <scope>NUCLEOTIDE SEQUENCE [LARGE SCALE GENOMIC DNA]</scope>
    <source>
        <strain evidence="6 7">JC075</strain>
    </source>
</reference>
<dbReference type="PROSITE" id="PS00041">
    <property type="entry name" value="HTH_ARAC_FAMILY_1"/>
    <property type="match status" value="1"/>
</dbReference>
<dbReference type="PROSITE" id="PS51257">
    <property type="entry name" value="PROKAR_LIPOPROTEIN"/>
    <property type="match status" value="1"/>
</dbReference>
<dbReference type="InterPro" id="IPR013783">
    <property type="entry name" value="Ig-like_fold"/>
</dbReference>
<organism evidence="6 7">
    <name type="scientific">Marinifilum breve</name>
    <dbReference type="NCBI Taxonomy" id="2184082"/>
    <lineage>
        <taxon>Bacteria</taxon>
        <taxon>Pseudomonadati</taxon>
        <taxon>Bacteroidota</taxon>
        <taxon>Bacteroidia</taxon>
        <taxon>Marinilabiliales</taxon>
        <taxon>Marinifilaceae</taxon>
    </lineage>
</organism>
<dbReference type="InterPro" id="IPR018060">
    <property type="entry name" value="HTH_AraC"/>
</dbReference>
<dbReference type="Gene3D" id="1.10.10.60">
    <property type="entry name" value="Homeodomain-like"/>
    <property type="match status" value="1"/>
</dbReference>
<dbReference type="GO" id="GO:0043565">
    <property type="term" value="F:sequence-specific DNA binding"/>
    <property type="evidence" value="ECO:0007669"/>
    <property type="project" value="InterPro"/>
</dbReference>
<dbReference type="InterPro" id="IPR011110">
    <property type="entry name" value="Reg_prop"/>
</dbReference>
<evidence type="ECO:0000313" key="7">
    <source>
        <dbReference type="Proteomes" id="UP000248079"/>
    </source>
</evidence>
<dbReference type="GO" id="GO:0003700">
    <property type="term" value="F:DNA-binding transcription factor activity"/>
    <property type="evidence" value="ECO:0007669"/>
    <property type="project" value="InterPro"/>
</dbReference>
<feature type="transmembrane region" description="Helical" evidence="4">
    <location>
        <begin position="719"/>
        <end position="737"/>
    </location>
</feature>
<dbReference type="Pfam" id="PF12833">
    <property type="entry name" value="HTH_18"/>
    <property type="match status" value="1"/>
</dbReference>
<dbReference type="AlphaFoldDB" id="A0A2V4A0X8"/>
<keyword evidence="1" id="KW-0805">Transcription regulation</keyword>
<evidence type="ECO:0000256" key="4">
    <source>
        <dbReference type="SAM" id="Phobius"/>
    </source>
</evidence>
<keyword evidence="4" id="KW-0472">Membrane</keyword>
<feature type="domain" description="HTH araC/xylS-type" evidence="5">
    <location>
        <begin position="772"/>
        <end position="871"/>
    </location>
</feature>
<dbReference type="Proteomes" id="UP000248079">
    <property type="component" value="Unassembled WGS sequence"/>
</dbReference>
<dbReference type="InterPro" id="IPR009057">
    <property type="entry name" value="Homeodomain-like_sf"/>
</dbReference>
<protein>
    <recommendedName>
        <fullName evidence="5">HTH araC/xylS-type domain-containing protein</fullName>
    </recommendedName>
</protein>
<gene>
    <name evidence="6" type="ORF">DF185_00070</name>
</gene>
<dbReference type="PANTHER" id="PTHR43280:SF2">
    <property type="entry name" value="HTH-TYPE TRANSCRIPTIONAL REGULATOR EXSA"/>
    <property type="match status" value="1"/>
</dbReference>
<dbReference type="PROSITE" id="PS01124">
    <property type="entry name" value="HTH_ARAC_FAMILY_2"/>
    <property type="match status" value="1"/>
</dbReference>
<dbReference type="SUPFAM" id="SSF101898">
    <property type="entry name" value="NHL repeat"/>
    <property type="match status" value="1"/>
</dbReference>
<keyword evidence="4" id="KW-1133">Transmembrane helix</keyword>
<sequence>MIGMQRRIVTCFFIFLLGCTVQLQATNYFQKLSKFTTEHGIVNNTIYSIFQDSTGGMWFGTLEGLSSYNGLVFSSYPMTDSITGYPITLIDQINQDQLLLGTSNGSYLFSISSKQYRKLDIPGDFSPLTTLFKIYNRSYLSTKSGIYELDDQSRIGMKLFDHSLTCKQLSPEGKLLLGTAGRGVWQTKLSSDSLLVLDRSYLELQDESVKAISFLKEGEPVILTENALWLMQEEKLVPVIEGSFSSMNISQHNEILLGTFGEFIQQVYKEGEKYALKDYINRDNEIFNDFYDAQINVLFKDHSGSVWIGTNRAGLDRIDRKKITYKKYKSDIQDGEPEAGYINALFQNEKGSVWVGTSGKGLYHLDRKKECLNSVPIFPGNLNDLYVEAILQHKDKLYVGTRHMGIITTSVVAGDDAQVIASGQLFSKEAGLAKNDYIYALKRFDENLYICSSKGTFVYGFDDESFSKLDSVPSINFALDSLDNQWILSYRMELYFNQQKMEFGTEVSDFHIGSDGEVWLATGKGVAFLPNVNAKPVFYNPAKKVIEFTSLRKDEEGNFWLGSRMGIYRFDPQTKLFASYQIVGGSKANSFNHAKLLQARDGEFYWGSNDGVVSINPQASSYLPKPMFVVEQGMKKEESIFNVYNFSYNHQEENGLAYRFFHPDSSWNYLPGDRSVLDFSHLHRGSYQLDIAAINADGIMNDKFKSFHFQIKRSLNATASLWGIVLIVLAGIVFGYWKTRKAALASGVEEEEHSETAEDKIYREWTQDEFMQKALIVIEENLSDNSFGVNELYLAIQMSKSNFYRKLKKFTDLSPNELIRFIRLRKSAQLLIEAKQSVNEIAYEVGFNSPSYFTRCFKQQFGIAPSEYKEHYNTLSCTAEKVH</sequence>
<keyword evidence="2" id="KW-0238">DNA-binding</keyword>
<evidence type="ECO:0000259" key="5">
    <source>
        <dbReference type="PROSITE" id="PS01124"/>
    </source>
</evidence>
<dbReference type="Pfam" id="PF07494">
    <property type="entry name" value="Reg_prop"/>
    <property type="match status" value="1"/>
</dbReference>
<dbReference type="SUPFAM" id="SSF63829">
    <property type="entry name" value="Calcium-dependent phosphotriesterase"/>
    <property type="match status" value="1"/>
</dbReference>
<evidence type="ECO:0000313" key="6">
    <source>
        <dbReference type="EMBL" id="PXY02525.1"/>
    </source>
</evidence>